<keyword evidence="3" id="KW-1185">Reference proteome</keyword>
<feature type="compositionally biased region" description="Basic and acidic residues" evidence="1">
    <location>
        <begin position="99"/>
        <end position="108"/>
    </location>
</feature>
<dbReference type="Proteomes" id="UP001281761">
    <property type="component" value="Unassembled WGS sequence"/>
</dbReference>
<feature type="compositionally biased region" description="Basic and acidic residues" evidence="1">
    <location>
        <begin position="115"/>
        <end position="129"/>
    </location>
</feature>
<evidence type="ECO:0000256" key="1">
    <source>
        <dbReference type="SAM" id="MobiDB-lite"/>
    </source>
</evidence>
<protein>
    <submittedName>
        <fullName evidence="2">Uncharacterized protein</fullName>
    </submittedName>
</protein>
<dbReference type="EMBL" id="JARBJD010000138">
    <property type="protein sequence ID" value="KAK2950342.1"/>
    <property type="molecule type" value="Genomic_DNA"/>
</dbReference>
<name>A0ABQ9XG71_9EUKA</name>
<reference evidence="2 3" key="1">
    <citation type="journal article" date="2022" name="bioRxiv">
        <title>Genomics of Preaxostyla Flagellates Illuminates Evolutionary Transitions and the Path Towards Mitochondrial Loss.</title>
        <authorList>
            <person name="Novak L.V.F."/>
            <person name="Treitli S.C."/>
            <person name="Pyrih J."/>
            <person name="Halakuc P."/>
            <person name="Pipaliya S.V."/>
            <person name="Vacek V."/>
            <person name="Brzon O."/>
            <person name="Soukal P."/>
            <person name="Eme L."/>
            <person name="Dacks J.B."/>
            <person name="Karnkowska A."/>
            <person name="Elias M."/>
            <person name="Hampl V."/>
        </authorList>
    </citation>
    <scope>NUCLEOTIDE SEQUENCE [LARGE SCALE GENOMIC DNA]</scope>
    <source>
        <strain evidence="2">NAU3</strain>
        <tissue evidence="2">Gut</tissue>
    </source>
</reference>
<comment type="caution">
    <text evidence="2">The sequence shown here is derived from an EMBL/GenBank/DDBJ whole genome shotgun (WGS) entry which is preliminary data.</text>
</comment>
<feature type="region of interest" description="Disordered" evidence="1">
    <location>
        <begin position="99"/>
        <end position="145"/>
    </location>
</feature>
<organism evidence="2 3">
    <name type="scientific">Blattamonas nauphoetae</name>
    <dbReference type="NCBI Taxonomy" id="2049346"/>
    <lineage>
        <taxon>Eukaryota</taxon>
        <taxon>Metamonada</taxon>
        <taxon>Preaxostyla</taxon>
        <taxon>Oxymonadida</taxon>
        <taxon>Blattamonas</taxon>
    </lineage>
</organism>
<sequence length="169" mass="18355">MIVACVAEMKTNDGSDDSIHTSIFRSSRNPVASTTITPDIASRENDEGTISDGSELVPFRITTCIPPAIRIPSFILTESTISIVGRTITSPDTIFHTSDIDEHAREKSPQNGLSSKDDESAKMLNEDGRFPVFPETDSKSRMSPSSTFNGTIDVTVYSVSNCYPPSHPI</sequence>
<accession>A0ABQ9XG71</accession>
<proteinExistence type="predicted"/>
<gene>
    <name evidence="2" type="ORF">BLNAU_14753</name>
</gene>
<evidence type="ECO:0000313" key="2">
    <source>
        <dbReference type="EMBL" id="KAK2950342.1"/>
    </source>
</evidence>
<evidence type="ECO:0000313" key="3">
    <source>
        <dbReference type="Proteomes" id="UP001281761"/>
    </source>
</evidence>